<dbReference type="GO" id="GO:0009236">
    <property type="term" value="P:cobalamin biosynthetic process"/>
    <property type="evidence" value="ECO:0007669"/>
    <property type="project" value="UniProtKB-UniRule"/>
</dbReference>
<dbReference type="GO" id="GO:0008939">
    <property type="term" value="F:nicotinate-nucleotide-dimethylbenzimidazole phosphoribosyltransferase activity"/>
    <property type="evidence" value="ECO:0007669"/>
    <property type="project" value="UniProtKB-UniRule"/>
</dbReference>
<sequence>MTEEEKVMALAGSIDEPDQAAIAAARERQSVLAKVPGSLGKLEDISIKIAGITGKVKDNDVRKQCVAIMCADNGVVAEGVASAPQSVTQSQTINFTRRITGVSSQARYFGIDLLVTDVGVAMDIPKDLYTDEMNTPDGGIPIQIVNRRLENGTRDLAVEPAMTREQAVKAILVGFEAADAMKKAGVQLCGIGEMGIGNTTTSSCLLGAITGITAEDIVGRGGGLNNEGLQTKYRIVAEATKRCAGMDTIDKLANVGGLDICAMTGAFLGAAKNHIPVVIDGFISIVAACMARELNPMVTNYMFASHKSKEIGYVAAMERLGLAPMFDLGMRLGEGSGCPVAFKVIEASCAHMSLMKTLAEGSIDDSYLDEIRKGNFF</sequence>
<dbReference type="UniPathway" id="UPA00061">
    <property type="reaction ID" value="UER00516"/>
</dbReference>
<proteinExistence type="inferred from homology"/>
<dbReference type="InterPro" id="IPR017846">
    <property type="entry name" value="Nict_dMeBzImd_PRibTrfase_bact"/>
</dbReference>
<evidence type="ECO:0000256" key="3">
    <source>
        <dbReference type="ARBA" id="ARBA00007110"/>
    </source>
</evidence>
<comment type="catalytic activity">
    <reaction evidence="10 11">
        <text>5,6-dimethylbenzimidazole + nicotinate beta-D-ribonucleotide = alpha-ribazole 5'-phosphate + nicotinate + H(+)</text>
        <dbReference type="Rhea" id="RHEA:11196"/>
        <dbReference type="ChEBI" id="CHEBI:15378"/>
        <dbReference type="ChEBI" id="CHEBI:15890"/>
        <dbReference type="ChEBI" id="CHEBI:32544"/>
        <dbReference type="ChEBI" id="CHEBI:57502"/>
        <dbReference type="ChEBI" id="CHEBI:57918"/>
        <dbReference type="EC" id="2.4.2.21"/>
    </reaction>
</comment>
<dbReference type="EC" id="2.4.2.21" evidence="4 11"/>
<dbReference type="InterPro" id="IPR003200">
    <property type="entry name" value="Nict_dMeBzImd_PRibTrfase"/>
</dbReference>
<evidence type="ECO:0000256" key="7">
    <source>
        <dbReference type="ARBA" id="ARBA00022676"/>
    </source>
</evidence>
<comment type="caution">
    <text evidence="12">The sequence shown here is derived from an EMBL/GenBank/DDBJ whole genome shotgun (WGS) entry which is preliminary data.</text>
</comment>
<feature type="active site" description="Proton acceptor" evidence="11">
    <location>
        <position position="334"/>
    </location>
</feature>
<organism evidence="12 13">
    <name type="scientific">Aminicella lysinilytica</name>
    <dbReference type="NCBI Taxonomy" id="433323"/>
    <lineage>
        <taxon>Bacteria</taxon>
        <taxon>Bacillati</taxon>
        <taxon>Bacillota</taxon>
        <taxon>Clostridia</taxon>
        <taxon>Peptostreptococcales</taxon>
        <taxon>Anaerovoracaceae</taxon>
        <taxon>Aminicella</taxon>
    </lineage>
</organism>
<evidence type="ECO:0000256" key="4">
    <source>
        <dbReference type="ARBA" id="ARBA00011991"/>
    </source>
</evidence>
<dbReference type="Gene3D" id="3.40.50.10210">
    <property type="match status" value="1"/>
</dbReference>
<keyword evidence="6 11" id="KW-0169">Cobalamin biosynthesis</keyword>
<dbReference type="SUPFAM" id="SSF52733">
    <property type="entry name" value="Nicotinate mononucleotide:5,6-dimethylbenzimidazole phosphoribosyltransferase (CobT)"/>
    <property type="match status" value="1"/>
</dbReference>
<evidence type="ECO:0000313" key="13">
    <source>
        <dbReference type="Proteomes" id="UP000295500"/>
    </source>
</evidence>
<keyword evidence="7 11" id="KW-0328">Glycosyltransferase</keyword>
<dbReference type="CDD" id="cd02439">
    <property type="entry name" value="DMB-PRT_CobT"/>
    <property type="match status" value="1"/>
</dbReference>
<dbReference type="InterPro" id="IPR036087">
    <property type="entry name" value="Nict_dMeBzImd_PRibTrfase_sf"/>
</dbReference>
<gene>
    <name evidence="11" type="primary">cobT</name>
    <name evidence="12" type="ORF">EV211_1317</name>
</gene>
<dbReference type="Gene3D" id="1.10.1610.10">
    <property type="match status" value="1"/>
</dbReference>
<dbReference type="Proteomes" id="UP000295500">
    <property type="component" value="Unassembled WGS sequence"/>
</dbReference>
<dbReference type="RefSeq" id="WP_133528946.1">
    <property type="nucleotide sequence ID" value="NZ_CALCQM010000104.1"/>
</dbReference>
<comment type="pathway">
    <text evidence="2 11">Nucleoside biosynthesis; alpha-ribazole biosynthesis; alpha-ribazole from 5,6-dimethylbenzimidazole: step 1/2.</text>
</comment>
<dbReference type="OrthoDB" id="9781491at2"/>
<dbReference type="HAMAP" id="MF_00230">
    <property type="entry name" value="CobT"/>
    <property type="match status" value="1"/>
</dbReference>
<accession>A0A4R6PYB1</accession>
<dbReference type="PANTHER" id="PTHR43463">
    <property type="entry name" value="NICOTINATE-NUCLEOTIDE--DIMETHYLBENZIMIDAZOLE PHOSPHORIBOSYLTRANSFERASE"/>
    <property type="match status" value="1"/>
</dbReference>
<evidence type="ECO:0000256" key="9">
    <source>
        <dbReference type="ARBA" id="ARBA00030686"/>
    </source>
</evidence>
<dbReference type="Pfam" id="PF02277">
    <property type="entry name" value="DBI_PRT"/>
    <property type="match status" value="1"/>
</dbReference>
<keyword evidence="8 11" id="KW-0808">Transferase</keyword>
<dbReference type="NCBIfam" id="TIGR03160">
    <property type="entry name" value="cobT_DBIPRT"/>
    <property type="match status" value="1"/>
</dbReference>
<evidence type="ECO:0000313" key="12">
    <source>
        <dbReference type="EMBL" id="TDP51386.1"/>
    </source>
</evidence>
<evidence type="ECO:0000256" key="2">
    <source>
        <dbReference type="ARBA" id="ARBA00005049"/>
    </source>
</evidence>
<keyword evidence="13" id="KW-1185">Reference proteome</keyword>
<protein>
    <recommendedName>
        <fullName evidence="5 11">Nicotinate-nucleotide--dimethylbenzimidazole phosphoribosyltransferase</fullName>
        <shortName evidence="11">NN:DBI PRT</shortName>
        <ecNumber evidence="4 11">2.4.2.21</ecNumber>
    </recommendedName>
    <alternativeName>
        <fullName evidence="9 11">N(1)-alpha-phosphoribosyltransferase</fullName>
    </alternativeName>
</protein>
<name>A0A4R6PYB1_9FIRM</name>
<evidence type="ECO:0000256" key="10">
    <source>
        <dbReference type="ARBA" id="ARBA00047340"/>
    </source>
</evidence>
<evidence type="ECO:0000256" key="8">
    <source>
        <dbReference type="ARBA" id="ARBA00022679"/>
    </source>
</evidence>
<dbReference type="AlphaFoldDB" id="A0A4R6PYB1"/>
<dbReference type="EMBL" id="SNXO01000031">
    <property type="protein sequence ID" value="TDP51386.1"/>
    <property type="molecule type" value="Genomic_DNA"/>
</dbReference>
<evidence type="ECO:0000256" key="1">
    <source>
        <dbReference type="ARBA" id="ARBA00002197"/>
    </source>
</evidence>
<evidence type="ECO:0000256" key="11">
    <source>
        <dbReference type="HAMAP-Rule" id="MF_00230"/>
    </source>
</evidence>
<dbReference type="PANTHER" id="PTHR43463:SF1">
    <property type="entry name" value="NICOTINATE-NUCLEOTIDE--DIMETHYLBENZIMIDAZOLE PHOSPHORIBOSYLTRANSFERASE"/>
    <property type="match status" value="1"/>
</dbReference>
<reference evidence="12 13" key="1">
    <citation type="submission" date="2019-03" db="EMBL/GenBank/DDBJ databases">
        <title>Genomic Encyclopedia of Type Strains, Phase IV (KMG-IV): sequencing the most valuable type-strain genomes for metagenomic binning, comparative biology and taxonomic classification.</title>
        <authorList>
            <person name="Goeker M."/>
        </authorList>
    </citation>
    <scope>NUCLEOTIDE SEQUENCE [LARGE SCALE GENOMIC DNA]</scope>
    <source>
        <strain evidence="12 13">DSM 28287</strain>
    </source>
</reference>
<comment type="similarity">
    <text evidence="3 11">Belongs to the CobT family.</text>
</comment>
<comment type="function">
    <text evidence="1 11">Catalyzes the synthesis of alpha-ribazole-5'-phosphate from nicotinate mononucleotide (NAMN) and 5,6-dimethylbenzimidazole (DMB).</text>
</comment>
<evidence type="ECO:0000256" key="5">
    <source>
        <dbReference type="ARBA" id="ARBA00015486"/>
    </source>
</evidence>
<dbReference type="InterPro" id="IPR023195">
    <property type="entry name" value="Nict_dMeBzImd_PRibTrfase_N"/>
</dbReference>
<dbReference type="NCBIfam" id="NF000996">
    <property type="entry name" value="PRK00105.1"/>
    <property type="match status" value="1"/>
</dbReference>
<evidence type="ECO:0000256" key="6">
    <source>
        <dbReference type="ARBA" id="ARBA00022573"/>
    </source>
</evidence>